<evidence type="ECO:0000256" key="4">
    <source>
        <dbReference type="ARBA" id="ARBA00022833"/>
    </source>
</evidence>
<dbReference type="SMART" id="SM00258">
    <property type="entry name" value="SAND"/>
    <property type="match status" value="1"/>
</dbReference>
<dbReference type="InterPro" id="IPR010919">
    <property type="entry name" value="SAND-like_dom_sf"/>
</dbReference>
<feature type="compositionally biased region" description="Basic and acidic residues" evidence="8">
    <location>
        <begin position="231"/>
        <end position="240"/>
    </location>
</feature>
<dbReference type="InterPro" id="IPR036427">
    <property type="entry name" value="Bromodomain-like_sf"/>
</dbReference>
<gene>
    <name evidence="13" type="primary">SP110</name>
</gene>
<evidence type="ECO:0000256" key="7">
    <source>
        <dbReference type="PROSITE-ProRule" id="PRU00146"/>
    </source>
</evidence>
<evidence type="ECO:0000313" key="13">
    <source>
        <dbReference type="RefSeq" id="XP_008061289.1"/>
    </source>
</evidence>
<dbReference type="FunFam" id="3.30.40.10:FF:000294">
    <property type="entry name" value="Nuclear autoantigen Sp-100"/>
    <property type="match status" value="1"/>
</dbReference>
<dbReference type="GO" id="GO:0003677">
    <property type="term" value="F:DNA binding"/>
    <property type="evidence" value="ECO:0007669"/>
    <property type="project" value="UniProtKB-KW"/>
</dbReference>
<dbReference type="PROSITE" id="PS50016">
    <property type="entry name" value="ZF_PHD_2"/>
    <property type="match status" value="1"/>
</dbReference>
<dbReference type="Gene3D" id="1.20.920.10">
    <property type="entry name" value="Bromodomain-like"/>
    <property type="match status" value="1"/>
</dbReference>
<dbReference type="InterPro" id="IPR001487">
    <property type="entry name" value="Bromodomain"/>
</dbReference>
<accession>A0A1U7TMM5</accession>
<dbReference type="InterPro" id="IPR019786">
    <property type="entry name" value="Zinc_finger_PHD-type_CS"/>
</dbReference>
<feature type="domain" description="HSR" evidence="11">
    <location>
        <begin position="1"/>
        <end position="108"/>
    </location>
</feature>
<dbReference type="GeneID" id="103265433"/>
<evidence type="ECO:0000259" key="11">
    <source>
        <dbReference type="PROSITE" id="PS51414"/>
    </source>
</evidence>
<dbReference type="GO" id="GO:0008270">
    <property type="term" value="F:zinc ion binding"/>
    <property type="evidence" value="ECO:0007669"/>
    <property type="project" value="UniProtKB-KW"/>
</dbReference>
<dbReference type="FunFam" id="1.20.920.10:FF:000028">
    <property type="entry name" value="Nuclear autoantigen Sp-100"/>
    <property type="match status" value="1"/>
</dbReference>
<dbReference type="Pfam" id="PF03172">
    <property type="entry name" value="HSR"/>
    <property type="match status" value="1"/>
</dbReference>
<dbReference type="InterPro" id="IPR030411">
    <property type="entry name" value="Sp140_Bromo"/>
</dbReference>
<sequence length="663" mass="76340">MFTITRALEEALLQHFINQKLEIAYAIHKPFPFFEGLRDKSFINEKTYRESLEACGNLVPISKVVHNILTKLEKTFNLSVLVALFSQINLREYPNLRTIFRRFKSVGASYGEWNRATPILFEAPAGPAEGSSLQTLLPQLPPQPLPPSYPRCVPRIREPGASLQQSNEILEEPLSPSDPALPPPGPVQEERRTPVTSDNLTSRINEKEESQEIPSSPPGTMQVFSDNLTLQKKDKAELQEMPHTPSRPTPVMRDDSTESSDPEEPQEVPSIPPNTKGKKRKRSIWSTPKKRRQKKSLQRGTASPRHGIQEKIQVMDQVTQRKDDSTWNLKVVTRAQKAKIDCTQTSRAKETSDGTSEMNAGKRSQETSSIPPRVTQRKNRKNDICSSSKKKFRKNTHQKEKPKDDTMDFHCSKLPVTCGEAKGILYKEKFKKGSSEKCIQNEKGDWLTPKEFEFEGKGRNTKNWKRNVHCRGKTLSELQKWKNSEECEVCCREGPLLYCGTCPRVFHEDCHIPPVEAERTPWSCTFCRMKGFPGSQQCHQESEVLERQMRPEEQLKCEFLLLRAYCHPQSTFFAEIPHNIWDYGEPFKEAMWLDLIKERLIKEVYTVAWFVRDMRLIFHNHKTFYKASDFGQVGLDLEAEFEKDLKEVFGFHEANKNGFRTLI</sequence>
<dbReference type="SUPFAM" id="SSF47370">
    <property type="entry name" value="Bromodomain"/>
    <property type="match status" value="1"/>
</dbReference>
<dbReference type="RefSeq" id="XP_008061289.1">
    <property type="nucleotide sequence ID" value="XM_008063098.1"/>
</dbReference>
<dbReference type="PROSITE" id="PS01359">
    <property type="entry name" value="ZF_PHD_1"/>
    <property type="match status" value="1"/>
</dbReference>
<dbReference type="Gene3D" id="3.10.390.10">
    <property type="entry name" value="SAND domain-like"/>
    <property type="match status" value="1"/>
</dbReference>
<protein>
    <submittedName>
        <fullName evidence="13">Sp110 nuclear body protein</fullName>
    </submittedName>
</protein>
<reference evidence="13" key="1">
    <citation type="submission" date="2025-08" db="UniProtKB">
        <authorList>
            <consortium name="RefSeq"/>
        </authorList>
    </citation>
    <scope>IDENTIFICATION</scope>
</reference>
<dbReference type="OMA" id="QKARNEC"/>
<evidence type="ECO:0000256" key="6">
    <source>
        <dbReference type="ARBA" id="ARBA00023125"/>
    </source>
</evidence>
<feature type="domain" description="SAND" evidence="10">
    <location>
        <begin position="404"/>
        <end position="478"/>
    </location>
</feature>
<organism evidence="12 13">
    <name type="scientific">Carlito syrichta</name>
    <name type="common">Philippine tarsier</name>
    <name type="synonym">Tarsius syrichta</name>
    <dbReference type="NCBI Taxonomy" id="1868482"/>
    <lineage>
        <taxon>Eukaryota</taxon>
        <taxon>Metazoa</taxon>
        <taxon>Chordata</taxon>
        <taxon>Craniata</taxon>
        <taxon>Vertebrata</taxon>
        <taxon>Euteleostomi</taxon>
        <taxon>Mammalia</taxon>
        <taxon>Eutheria</taxon>
        <taxon>Euarchontoglires</taxon>
        <taxon>Primates</taxon>
        <taxon>Haplorrhini</taxon>
        <taxon>Tarsiiformes</taxon>
        <taxon>Tarsiidae</taxon>
        <taxon>Carlito</taxon>
    </lineage>
</organism>
<dbReference type="SMART" id="SM00297">
    <property type="entry name" value="BROMO"/>
    <property type="match status" value="1"/>
</dbReference>
<dbReference type="CTD" id="3431"/>
<dbReference type="SMART" id="SM00249">
    <property type="entry name" value="PHD"/>
    <property type="match status" value="1"/>
</dbReference>
<dbReference type="InterPro" id="IPR011011">
    <property type="entry name" value="Znf_FYVE_PHD"/>
</dbReference>
<proteinExistence type="predicted"/>
<evidence type="ECO:0000256" key="8">
    <source>
        <dbReference type="SAM" id="MobiDB-lite"/>
    </source>
</evidence>
<keyword evidence="4" id="KW-0862">Zinc</keyword>
<feature type="compositionally biased region" description="Basic and acidic residues" evidence="8">
    <location>
        <begin position="397"/>
        <end position="406"/>
    </location>
</feature>
<dbReference type="PANTHER" id="PTHR46386">
    <property type="entry name" value="NUCLEAR BODY PROTEIN SP140"/>
    <property type="match status" value="1"/>
</dbReference>
<dbReference type="GO" id="GO:0005654">
    <property type="term" value="C:nucleoplasm"/>
    <property type="evidence" value="ECO:0007669"/>
    <property type="project" value="Ensembl"/>
</dbReference>
<dbReference type="SUPFAM" id="SSF63763">
    <property type="entry name" value="SAND domain-like"/>
    <property type="match status" value="1"/>
</dbReference>
<dbReference type="InterPro" id="IPR004865">
    <property type="entry name" value="HSR_dom"/>
</dbReference>
<evidence type="ECO:0000256" key="3">
    <source>
        <dbReference type="ARBA" id="ARBA00022771"/>
    </source>
</evidence>
<name>A0A1U7TMM5_CARSF</name>
<dbReference type="InterPro" id="IPR000770">
    <property type="entry name" value="SAND_dom"/>
</dbReference>
<dbReference type="CDD" id="cd15626">
    <property type="entry name" value="PHD_SP110_140"/>
    <property type="match status" value="1"/>
</dbReference>
<dbReference type="KEGG" id="csyr:103265433"/>
<evidence type="ECO:0000259" key="10">
    <source>
        <dbReference type="PROSITE" id="PS50864"/>
    </source>
</evidence>
<dbReference type="InterPro" id="IPR001965">
    <property type="entry name" value="Znf_PHD"/>
</dbReference>
<feature type="domain" description="PHD-type" evidence="9">
    <location>
        <begin position="484"/>
        <end position="530"/>
    </location>
</feature>
<feature type="compositionally biased region" description="Basic residues" evidence="8">
    <location>
        <begin position="276"/>
        <end position="297"/>
    </location>
</feature>
<keyword evidence="3 7" id="KW-0863">Zinc-finger</keyword>
<dbReference type="InterPro" id="IPR043563">
    <property type="entry name" value="Sp110/Sp140/Sp140L-like"/>
</dbReference>
<feature type="compositionally biased region" description="Pro residues" evidence="8">
    <location>
        <begin position="139"/>
        <end position="149"/>
    </location>
</feature>
<feature type="region of interest" description="Disordered" evidence="8">
    <location>
        <begin position="171"/>
        <end position="324"/>
    </location>
</feature>
<dbReference type="InterPro" id="IPR019787">
    <property type="entry name" value="Znf_PHD-finger"/>
</dbReference>
<feature type="compositionally biased region" description="Polar residues" evidence="8">
    <location>
        <begin position="212"/>
        <end position="230"/>
    </location>
</feature>
<dbReference type="CDD" id="cd05501">
    <property type="entry name" value="Bromo_SP100C_like"/>
    <property type="match status" value="1"/>
</dbReference>
<feature type="compositionally biased region" description="Polar residues" evidence="8">
    <location>
        <begin position="194"/>
        <end position="203"/>
    </location>
</feature>
<dbReference type="PROSITE" id="PS50864">
    <property type="entry name" value="SAND"/>
    <property type="match status" value="1"/>
</dbReference>
<keyword evidence="6" id="KW-0238">DNA-binding</keyword>
<keyword evidence="12" id="KW-1185">Reference proteome</keyword>
<feature type="region of interest" description="Disordered" evidence="8">
    <location>
        <begin position="337"/>
        <end position="406"/>
    </location>
</feature>
<keyword evidence="1" id="KW-0597">Phosphoprotein</keyword>
<dbReference type="PROSITE" id="PS51414">
    <property type="entry name" value="HSR"/>
    <property type="match status" value="1"/>
</dbReference>
<dbReference type="SUPFAM" id="SSF57903">
    <property type="entry name" value="FYVE/PHD zinc finger"/>
    <property type="match status" value="1"/>
</dbReference>
<evidence type="ECO:0000256" key="1">
    <source>
        <dbReference type="ARBA" id="ARBA00022553"/>
    </source>
</evidence>
<dbReference type="PANTHER" id="PTHR46386:SF7">
    <property type="entry name" value="SP110 NUCLEAR BODY PROTEIN"/>
    <property type="match status" value="1"/>
</dbReference>
<keyword evidence="2" id="KW-0479">Metal-binding</keyword>
<feature type="compositionally biased region" description="Acidic residues" evidence="8">
    <location>
        <begin position="257"/>
        <end position="266"/>
    </location>
</feature>
<dbReference type="STRING" id="1868482.ENSTSYP00000027092"/>
<feature type="region of interest" description="Disordered" evidence="8">
    <location>
        <begin position="131"/>
        <end position="155"/>
    </location>
</feature>
<dbReference type="OrthoDB" id="1870062at2759"/>
<dbReference type="Proteomes" id="UP000189704">
    <property type="component" value="Unplaced"/>
</dbReference>
<evidence type="ECO:0000313" key="12">
    <source>
        <dbReference type="Proteomes" id="UP000189704"/>
    </source>
</evidence>
<dbReference type="Pfam" id="PF01342">
    <property type="entry name" value="SAND"/>
    <property type="match status" value="1"/>
</dbReference>
<evidence type="ECO:0000259" key="9">
    <source>
        <dbReference type="PROSITE" id="PS50016"/>
    </source>
</evidence>
<dbReference type="InterPro" id="IPR013083">
    <property type="entry name" value="Znf_RING/FYVE/PHD"/>
</dbReference>
<dbReference type="Gene3D" id="3.30.40.10">
    <property type="entry name" value="Zinc/RING finger domain, C3HC4 (zinc finger)"/>
    <property type="match status" value="1"/>
</dbReference>
<evidence type="ECO:0000256" key="2">
    <source>
        <dbReference type="ARBA" id="ARBA00022723"/>
    </source>
</evidence>
<keyword evidence="5" id="KW-0103">Bromodomain</keyword>
<evidence type="ECO:0000256" key="5">
    <source>
        <dbReference type="ARBA" id="ARBA00023117"/>
    </source>
</evidence>
<dbReference type="GO" id="GO:0000981">
    <property type="term" value="F:DNA-binding transcription factor activity, RNA polymerase II-specific"/>
    <property type="evidence" value="ECO:0007669"/>
    <property type="project" value="TreeGrafter"/>
</dbReference>
<dbReference type="AlphaFoldDB" id="A0A1U7TMM5"/>